<dbReference type="Gene3D" id="2.40.37.10">
    <property type="entry name" value="Lyase, Ornithine Decarboxylase, Chain A, domain 1"/>
    <property type="match status" value="1"/>
</dbReference>
<dbReference type="SUPFAM" id="SSF51419">
    <property type="entry name" value="PLP-binding barrel"/>
    <property type="match status" value="1"/>
</dbReference>
<proteinExistence type="predicted"/>
<evidence type="ECO:0000256" key="4">
    <source>
        <dbReference type="PIRSR" id="PIRSR600821-50"/>
    </source>
</evidence>
<name>A0A5Q4YYN8_9BURK</name>
<dbReference type="GO" id="GO:0030170">
    <property type="term" value="F:pyridoxal phosphate binding"/>
    <property type="evidence" value="ECO:0007669"/>
    <property type="project" value="TreeGrafter"/>
</dbReference>
<dbReference type="EC" id="5.1.1.1" evidence="6"/>
<dbReference type="PANTHER" id="PTHR30511">
    <property type="entry name" value="ALANINE RACEMASE"/>
    <property type="match status" value="1"/>
</dbReference>
<evidence type="ECO:0000256" key="1">
    <source>
        <dbReference type="ARBA" id="ARBA00001933"/>
    </source>
</evidence>
<dbReference type="EMBL" id="LR699554">
    <property type="protein sequence ID" value="VVD34354.1"/>
    <property type="molecule type" value="Genomic_DNA"/>
</dbReference>
<dbReference type="RefSeq" id="WP_007178370.1">
    <property type="nucleotide sequence ID" value="NZ_LR699554.1"/>
</dbReference>
<protein>
    <submittedName>
        <fullName evidence="6">Alanine racemase</fullName>
        <ecNumber evidence="6">5.1.1.1</ecNumber>
    </submittedName>
</protein>
<dbReference type="Gene3D" id="3.20.20.10">
    <property type="entry name" value="Alanine racemase"/>
    <property type="match status" value="1"/>
</dbReference>
<feature type="modified residue" description="N6-(pyridoxal phosphate)lysine" evidence="4">
    <location>
        <position position="52"/>
    </location>
</feature>
<dbReference type="GO" id="GO:0008784">
    <property type="term" value="F:alanine racemase activity"/>
    <property type="evidence" value="ECO:0007669"/>
    <property type="project" value="UniProtKB-EC"/>
</dbReference>
<dbReference type="InterPro" id="IPR001608">
    <property type="entry name" value="Ala_racemase_N"/>
</dbReference>
<sequence length="390" mass="41864">MSVSIIEPVPDTQRVRLLRPSWAELDYGAIAANLAVAREQVGHATKIYFVCKGDGFGFGAAKVARLAAQAGVDGFCVGSPEEGVAIRRAGIDRDILLFASTLPEDAAQVAALGLTVTIQSQESLHAFIDAGVAVDAFLEIDPGFGRFGFLPSQWQAAFAALRDQSTVRLKGVYTHLSSPENDDVTRQQAGVFDAALADARAAGFDNITTMLASSRVMLAHPHLAYQAVDPGRLLYGALDAEWMVRAPLRPMLRAVRGRIIHVQEHPAGSTLGIGYAEPIRLERGVRIGVVPIGFWDGLNHVPPLGRVLVHGQAARILGRRSFQHTVIDITEIAQARTGSVVTLLGQDGDQSITIDEMAETLRLPVMELVPRLARSLPHVQVNATDLVGSN</sequence>
<dbReference type="PRINTS" id="PR00992">
    <property type="entry name" value="ALARACEMASE"/>
</dbReference>
<dbReference type="InterPro" id="IPR000821">
    <property type="entry name" value="Ala_racemase"/>
</dbReference>
<dbReference type="InterPro" id="IPR009006">
    <property type="entry name" value="Ala_racemase/Decarboxylase_C"/>
</dbReference>
<dbReference type="GO" id="GO:0005829">
    <property type="term" value="C:cytosol"/>
    <property type="evidence" value="ECO:0007669"/>
    <property type="project" value="TreeGrafter"/>
</dbReference>
<dbReference type="Pfam" id="PF01168">
    <property type="entry name" value="Ala_racemase_N"/>
    <property type="match status" value="1"/>
</dbReference>
<organism evidence="6 7">
    <name type="scientific">Paraburkholderia dioscoreae</name>
    <dbReference type="NCBI Taxonomy" id="2604047"/>
    <lineage>
        <taxon>Bacteria</taxon>
        <taxon>Pseudomonadati</taxon>
        <taxon>Pseudomonadota</taxon>
        <taxon>Betaproteobacteria</taxon>
        <taxon>Burkholderiales</taxon>
        <taxon>Burkholderiaceae</taxon>
        <taxon>Paraburkholderia</taxon>
    </lineage>
</organism>
<dbReference type="PANTHER" id="PTHR30511:SF0">
    <property type="entry name" value="ALANINE RACEMASE, CATABOLIC-RELATED"/>
    <property type="match status" value="1"/>
</dbReference>
<dbReference type="InterPro" id="IPR029066">
    <property type="entry name" value="PLP-binding_barrel"/>
</dbReference>
<dbReference type="SUPFAM" id="SSF50621">
    <property type="entry name" value="Alanine racemase C-terminal domain-like"/>
    <property type="match status" value="1"/>
</dbReference>
<accession>A0A5Q4YYN8</accession>
<keyword evidence="2 4" id="KW-0663">Pyridoxal phosphate</keyword>
<dbReference type="NCBIfam" id="TIGR00492">
    <property type="entry name" value="alr"/>
    <property type="match status" value="1"/>
</dbReference>
<evidence type="ECO:0000313" key="6">
    <source>
        <dbReference type="EMBL" id="VVD34354.1"/>
    </source>
</evidence>
<keyword evidence="7" id="KW-1185">Reference proteome</keyword>
<dbReference type="SMART" id="SM01005">
    <property type="entry name" value="Ala_racemase_C"/>
    <property type="match status" value="1"/>
</dbReference>
<comment type="cofactor">
    <cofactor evidence="1 4">
        <name>pyridoxal 5'-phosphate</name>
        <dbReference type="ChEBI" id="CHEBI:597326"/>
    </cofactor>
</comment>
<evidence type="ECO:0000313" key="7">
    <source>
        <dbReference type="Proteomes" id="UP000325811"/>
    </source>
</evidence>
<dbReference type="KEGG" id="pdio:PDMSB3_3070.1"/>
<dbReference type="CDD" id="cd00430">
    <property type="entry name" value="PLPDE_III_AR"/>
    <property type="match status" value="1"/>
</dbReference>
<keyword evidence="3 6" id="KW-0413">Isomerase</keyword>
<feature type="domain" description="Alanine racemase C-terminal" evidence="5">
    <location>
        <begin position="252"/>
        <end position="381"/>
    </location>
</feature>
<dbReference type="GO" id="GO:0030632">
    <property type="term" value="P:D-alanine biosynthetic process"/>
    <property type="evidence" value="ECO:0007669"/>
    <property type="project" value="TreeGrafter"/>
</dbReference>
<dbReference type="InterPro" id="IPR011079">
    <property type="entry name" value="Ala_racemase_C"/>
</dbReference>
<reference evidence="6 7" key="1">
    <citation type="submission" date="2019-08" db="EMBL/GenBank/DDBJ databases">
        <authorList>
            <person name="Herpell B J."/>
        </authorList>
    </citation>
    <scope>NUCLEOTIDE SEQUENCE [LARGE SCALE GENOMIC DNA]</scope>
    <source>
        <strain evidence="7">Msb3</strain>
    </source>
</reference>
<dbReference type="Proteomes" id="UP000325811">
    <property type="component" value="Chromosome II"/>
</dbReference>
<gene>
    <name evidence="6" type="ORF">PDMSB3_3070</name>
</gene>
<evidence type="ECO:0000256" key="3">
    <source>
        <dbReference type="ARBA" id="ARBA00023235"/>
    </source>
</evidence>
<evidence type="ECO:0000259" key="5">
    <source>
        <dbReference type="SMART" id="SM01005"/>
    </source>
</evidence>
<dbReference type="Pfam" id="PF00842">
    <property type="entry name" value="Ala_racemase_C"/>
    <property type="match status" value="1"/>
</dbReference>
<evidence type="ECO:0000256" key="2">
    <source>
        <dbReference type="ARBA" id="ARBA00022898"/>
    </source>
</evidence>
<dbReference type="AlphaFoldDB" id="A0A5Q4YYN8"/>